<dbReference type="Proteomes" id="UP000680045">
    <property type="component" value="Unassembled WGS sequence"/>
</dbReference>
<comment type="caution">
    <text evidence="1">The sequence shown here is derived from an EMBL/GenBank/DDBJ whole genome shotgun (WGS) entry which is preliminary data.</text>
</comment>
<reference evidence="1" key="1">
    <citation type="submission" date="2021-04" db="EMBL/GenBank/DDBJ databases">
        <title>Whole genome sequencing of Enterococci isolates from hospitalized patients.</title>
        <authorList>
            <person name="Ogoti B.M."/>
            <person name="Onyambu F.G."/>
        </authorList>
    </citation>
    <scope>NUCLEOTIDE SEQUENCE</scope>
    <source>
        <strain evidence="1">242</strain>
    </source>
</reference>
<dbReference type="EMBL" id="JAGTPW010000026">
    <property type="protein sequence ID" value="MBR8645114.1"/>
    <property type="molecule type" value="Genomic_DNA"/>
</dbReference>
<protein>
    <submittedName>
        <fullName evidence="1">Uncharacterized protein</fullName>
    </submittedName>
</protein>
<name>A0A941FJD9_9BACI</name>
<evidence type="ECO:0000313" key="1">
    <source>
        <dbReference type="EMBL" id="MBR8645114.1"/>
    </source>
</evidence>
<organism evidence="1 2">
    <name type="scientific">Peribacillus frigoritolerans</name>
    <dbReference type="NCBI Taxonomy" id="450367"/>
    <lineage>
        <taxon>Bacteria</taxon>
        <taxon>Bacillati</taxon>
        <taxon>Bacillota</taxon>
        <taxon>Bacilli</taxon>
        <taxon>Bacillales</taxon>
        <taxon>Bacillaceae</taxon>
        <taxon>Peribacillus</taxon>
    </lineage>
</organism>
<evidence type="ECO:0000313" key="2">
    <source>
        <dbReference type="Proteomes" id="UP000680045"/>
    </source>
</evidence>
<dbReference type="AlphaFoldDB" id="A0A941FJD9"/>
<accession>A0A941FJD9</accession>
<proteinExistence type="predicted"/>
<gene>
    <name evidence="1" type="ORF">KEH51_15355</name>
</gene>
<sequence>MNIPASSINRRDGLQLKQIMEQGQSKTVQFVYKNEQDRLADFSSGDR</sequence>